<feature type="compositionally biased region" description="Low complexity" evidence="1">
    <location>
        <begin position="19"/>
        <end position="31"/>
    </location>
</feature>
<dbReference type="AlphaFoldDB" id="A0A139I1U9"/>
<evidence type="ECO:0000313" key="2">
    <source>
        <dbReference type="EMBL" id="KXT08675.1"/>
    </source>
</evidence>
<feature type="region of interest" description="Disordered" evidence="1">
    <location>
        <begin position="85"/>
        <end position="106"/>
    </location>
</feature>
<name>A0A139I1U9_9PEZI</name>
<evidence type="ECO:0000313" key="3">
    <source>
        <dbReference type="Proteomes" id="UP000073492"/>
    </source>
</evidence>
<keyword evidence="3" id="KW-1185">Reference proteome</keyword>
<accession>A0A139I1U9</accession>
<evidence type="ECO:0000256" key="1">
    <source>
        <dbReference type="SAM" id="MobiDB-lite"/>
    </source>
</evidence>
<sequence>MLHHEAPMCLDRDEDDNDSLSSYTCYSSASSNDLSPEADEKRRIRQELDNAAFAEMAEEKRRQRKELLKVSDQWLRTAVCGPPLVPTSASSANQQHQQPSESAHACQQDGVELLEEFYYDERCIPESFWQPVRGYPGSHTEANLQLSIEHKKEERAQSDQEPVVGSSGQLGRDEGLIGCEQCLFVPICGIHGKGKGHFQSAST</sequence>
<protein>
    <submittedName>
        <fullName evidence="2">Uncharacterized protein</fullName>
    </submittedName>
</protein>
<feature type="compositionally biased region" description="Polar residues" evidence="1">
    <location>
        <begin position="87"/>
        <end position="101"/>
    </location>
</feature>
<feature type="region of interest" description="Disordered" evidence="1">
    <location>
        <begin position="1"/>
        <end position="41"/>
    </location>
</feature>
<proteinExistence type="predicted"/>
<reference evidence="2 3" key="1">
    <citation type="submission" date="2015-07" db="EMBL/GenBank/DDBJ databases">
        <title>Comparative genomics of the Sigatoka disease complex on banana suggests a link between parallel evolutionary changes in Pseudocercospora fijiensis and Pseudocercospora eumusae and increased virulence on the banana host.</title>
        <authorList>
            <person name="Chang T.-C."/>
            <person name="Salvucci A."/>
            <person name="Crous P.W."/>
            <person name="Stergiopoulos I."/>
        </authorList>
    </citation>
    <scope>NUCLEOTIDE SEQUENCE [LARGE SCALE GENOMIC DNA]</scope>
    <source>
        <strain evidence="2 3">CBS 116634</strain>
    </source>
</reference>
<dbReference type="Proteomes" id="UP000073492">
    <property type="component" value="Unassembled WGS sequence"/>
</dbReference>
<dbReference type="OrthoDB" id="3650854at2759"/>
<gene>
    <name evidence="2" type="ORF">AC579_3956</name>
</gene>
<dbReference type="EMBL" id="LFZO01000416">
    <property type="protein sequence ID" value="KXT08675.1"/>
    <property type="molecule type" value="Genomic_DNA"/>
</dbReference>
<organism evidence="2 3">
    <name type="scientific">Pseudocercospora musae</name>
    <dbReference type="NCBI Taxonomy" id="113226"/>
    <lineage>
        <taxon>Eukaryota</taxon>
        <taxon>Fungi</taxon>
        <taxon>Dikarya</taxon>
        <taxon>Ascomycota</taxon>
        <taxon>Pezizomycotina</taxon>
        <taxon>Dothideomycetes</taxon>
        <taxon>Dothideomycetidae</taxon>
        <taxon>Mycosphaerellales</taxon>
        <taxon>Mycosphaerellaceae</taxon>
        <taxon>Pseudocercospora</taxon>
    </lineage>
</organism>
<comment type="caution">
    <text evidence="2">The sequence shown here is derived from an EMBL/GenBank/DDBJ whole genome shotgun (WGS) entry which is preliminary data.</text>
</comment>